<sequence>MLDDFNRWLAPLLSDATPRWIEARSTFKENDLIIAVRYSLQFISSSFCGRAGVAFVVKKDIKVTPSFCCDIHWNKVEYFKDEGDRKKKTPVDTSSRVDVYSMEVGHTPPIPTH</sequence>
<dbReference type="Proteomes" id="UP001371456">
    <property type="component" value="Unassembled WGS sequence"/>
</dbReference>
<keyword evidence="2" id="KW-1185">Reference proteome</keyword>
<dbReference type="EMBL" id="JBANQN010000008">
    <property type="protein sequence ID" value="KAK6782083.1"/>
    <property type="molecule type" value="Genomic_DNA"/>
</dbReference>
<reference evidence="1 2" key="1">
    <citation type="submission" date="2024-02" db="EMBL/GenBank/DDBJ databases">
        <title>de novo genome assembly of Solanum bulbocastanum strain 11H21.</title>
        <authorList>
            <person name="Hosaka A.J."/>
        </authorList>
    </citation>
    <scope>NUCLEOTIDE SEQUENCE [LARGE SCALE GENOMIC DNA]</scope>
    <source>
        <tissue evidence="1">Young leaves</tissue>
    </source>
</reference>
<comment type="caution">
    <text evidence="1">The sequence shown here is derived from an EMBL/GenBank/DDBJ whole genome shotgun (WGS) entry which is preliminary data.</text>
</comment>
<dbReference type="PANTHER" id="PTHR33180:SF31">
    <property type="entry name" value="POLYPROTEIN PROTEIN"/>
    <property type="match status" value="1"/>
</dbReference>
<evidence type="ECO:0000313" key="2">
    <source>
        <dbReference type="Proteomes" id="UP001371456"/>
    </source>
</evidence>
<dbReference type="PANTHER" id="PTHR33180">
    <property type="entry name" value="PHOTOSYSTEM II CP43 REACTION CENTER PROTEIN"/>
    <property type="match status" value="1"/>
</dbReference>
<accession>A0AAN8YA43</accession>
<organism evidence="1 2">
    <name type="scientific">Solanum bulbocastanum</name>
    <name type="common">Wild potato</name>
    <dbReference type="NCBI Taxonomy" id="147425"/>
    <lineage>
        <taxon>Eukaryota</taxon>
        <taxon>Viridiplantae</taxon>
        <taxon>Streptophyta</taxon>
        <taxon>Embryophyta</taxon>
        <taxon>Tracheophyta</taxon>
        <taxon>Spermatophyta</taxon>
        <taxon>Magnoliopsida</taxon>
        <taxon>eudicotyledons</taxon>
        <taxon>Gunneridae</taxon>
        <taxon>Pentapetalae</taxon>
        <taxon>asterids</taxon>
        <taxon>lamiids</taxon>
        <taxon>Solanales</taxon>
        <taxon>Solanaceae</taxon>
        <taxon>Solanoideae</taxon>
        <taxon>Solaneae</taxon>
        <taxon>Solanum</taxon>
    </lineage>
</organism>
<protein>
    <submittedName>
        <fullName evidence="1">Uncharacterized protein</fullName>
    </submittedName>
</protein>
<proteinExistence type="predicted"/>
<dbReference type="AlphaFoldDB" id="A0AAN8YA43"/>
<name>A0AAN8YA43_SOLBU</name>
<gene>
    <name evidence="1" type="ORF">RDI58_019879</name>
</gene>
<evidence type="ECO:0000313" key="1">
    <source>
        <dbReference type="EMBL" id="KAK6782083.1"/>
    </source>
</evidence>